<dbReference type="GO" id="GO:0016491">
    <property type="term" value="F:oxidoreductase activity"/>
    <property type="evidence" value="ECO:0007669"/>
    <property type="project" value="UniProtKB-KW"/>
</dbReference>
<dbReference type="PANTHER" id="PTHR42879:SF2">
    <property type="entry name" value="3-OXOACYL-[ACYL-CARRIER-PROTEIN] REDUCTASE FABG"/>
    <property type="match status" value="1"/>
</dbReference>
<dbReference type="InterPro" id="IPR036291">
    <property type="entry name" value="NAD(P)-bd_dom_sf"/>
</dbReference>
<dbReference type="CDD" id="cd05233">
    <property type="entry name" value="SDR_c"/>
    <property type="match status" value="1"/>
</dbReference>
<dbReference type="PROSITE" id="PS00061">
    <property type="entry name" value="ADH_SHORT"/>
    <property type="match status" value="1"/>
</dbReference>
<dbReference type="InterPro" id="IPR002347">
    <property type="entry name" value="SDR_fam"/>
</dbReference>
<dbReference type="PANTHER" id="PTHR42879">
    <property type="entry name" value="3-OXOACYL-(ACYL-CARRIER-PROTEIN) REDUCTASE"/>
    <property type="match status" value="1"/>
</dbReference>
<protein>
    <submittedName>
        <fullName evidence="3">SDR family oxidoreductase</fullName>
    </submittedName>
</protein>
<accession>A0A372GFY6</accession>
<evidence type="ECO:0000256" key="1">
    <source>
        <dbReference type="ARBA" id="ARBA00006484"/>
    </source>
</evidence>
<proteinExistence type="inferred from homology"/>
<dbReference type="RefSeq" id="WP_117400995.1">
    <property type="nucleotide sequence ID" value="NZ_QVNQ01000005.1"/>
</dbReference>
<dbReference type="Pfam" id="PF13561">
    <property type="entry name" value="adh_short_C2"/>
    <property type="match status" value="1"/>
</dbReference>
<comment type="caution">
    <text evidence="3">The sequence shown here is derived from an EMBL/GenBank/DDBJ whole genome shotgun (WGS) entry which is preliminary data.</text>
</comment>
<dbReference type="InterPro" id="IPR050259">
    <property type="entry name" value="SDR"/>
</dbReference>
<reference evidence="3 4" key="1">
    <citation type="submission" date="2018-08" db="EMBL/GenBank/DDBJ databases">
        <title>Actinomadura spongicola sp. nov., isolated from marine sponge Leucetta chagosensis.</title>
        <authorList>
            <person name="Li L."/>
            <person name="Lin H.W."/>
        </authorList>
    </citation>
    <scope>NUCLEOTIDE SEQUENCE [LARGE SCALE GENOMIC DNA]</scope>
    <source>
        <strain evidence="3 4">LHW52907</strain>
    </source>
</reference>
<dbReference type="Proteomes" id="UP000262882">
    <property type="component" value="Unassembled WGS sequence"/>
</dbReference>
<dbReference type="GO" id="GO:0032787">
    <property type="term" value="P:monocarboxylic acid metabolic process"/>
    <property type="evidence" value="ECO:0007669"/>
    <property type="project" value="UniProtKB-ARBA"/>
</dbReference>
<evidence type="ECO:0000256" key="2">
    <source>
        <dbReference type="ARBA" id="ARBA00023002"/>
    </source>
</evidence>
<dbReference type="SUPFAM" id="SSF51735">
    <property type="entry name" value="NAD(P)-binding Rossmann-fold domains"/>
    <property type="match status" value="1"/>
</dbReference>
<keyword evidence="2" id="KW-0560">Oxidoreductase</keyword>
<keyword evidence="4" id="KW-1185">Reference proteome</keyword>
<evidence type="ECO:0000313" key="4">
    <source>
        <dbReference type="Proteomes" id="UP000262882"/>
    </source>
</evidence>
<dbReference type="EMBL" id="QVNQ01000005">
    <property type="protein sequence ID" value="RFS84305.1"/>
    <property type="molecule type" value="Genomic_DNA"/>
</dbReference>
<gene>
    <name evidence="3" type="ORF">D0T12_19495</name>
</gene>
<dbReference type="FunFam" id="3.40.50.720:FF:000173">
    <property type="entry name" value="3-oxoacyl-[acyl-carrier protein] reductase"/>
    <property type="match status" value="1"/>
</dbReference>
<evidence type="ECO:0000313" key="3">
    <source>
        <dbReference type="EMBL" id="RFS84305.1"/>
    </source>
</evidence>
<organism evidence="3 4">
    <name type="scientific">Actinomadura spongiicola</name>
    <dbReference type="NCBI Taxonomy" id="2303421"/>
    <lineage>
        <taxon>Bacteria</taxon>
        <taxon>Bacillati</taxon>
        <taxon>Actinomycetota</taxon>
        <taxon>Actinomycetes</taxon>
        <taxon>Streptosporangiales</taxon>
        <taxon>Thermomonosporaceae</taxon>
        <taxon>Actinomadura</taxon>
    </lineage>
</organism>
<name>A0A372GFY6_9ACTN</name>
<dbReference type="PRINTS" id="PR00081">
    <property type="entry name" value="GDHRDH"/>
</dbReference>
<sequence length="250" mass="25981">MSASAATPPLAVVTGAAGGVGRAVARRLAAAGMRLILCDRGDNVHDMARELAADGGAARGVRFDVRDEEAVEAAIADIGRREGPPAAVVVAHGIPGPTASVWECEPDHWRQVMDVNLTGAYLVCRSVLPLMLEQGYGRVVLIASMAGKEGNPYDSAYSASKAGVICLAKSLGRETATSGVLVNAVAPGVVDTPMLEHASEELLEYMTSRIPMGRIARPEEVAATVAWLCSPDCTFSTGAVFDLSGGRATY</sequence>
<dbReference type="OrthoDB" id="7064009at2"/>
<dbReference type="InterPro" id="IPR020904">
    <property type="entry name" value="Sc_DH/Rdtase_CS"/>
</dbReference>
<dbReference type="Gene3D" id="3.40.50.720">
    <property type="entry name" value="NAD(P)-binding Rossmann-like Domain"/>
    <property type="match status" value="1"/>
</dbReference>
<dbReference type="AlphaFoldDB" id="A0A372GFY6"/>
<dbReference type="NCBIfam" id="NF009466">
    <property type="entry name" value="PRK12826.1-2"/>
    <property type="match status" value="1"/>
</dbReference>
<comment type="similarity">
    <text evidence="1">Belongs to the short-chain dehydrogenases/reductases (SDR) family.</text>
</comment>